<sequence length="128" mass="12807">MVRRRWAAVVGLMACLLLLQLAVPGLTQSERTAGAAVTAAVDVRATGAASTPEAEGAREPCPCDEEPSLRHLAARTPRAAGAAGASAVVTGAPVVDRGGTDIRAAGTGRCAGTVGSAPNAVELQTFRC</sequence>
<protein>
    <submittedName>
        <fullName evidence="2">Uncharacterized protein</fullName>
    </submittedName>
</protein>
<organism evidence="2 3">
    <name type="scientific">Streptomyces violaceus</name>
    <name type="common">Streptomyces venezuelae</name>
    <dbReference type="NCBI Taxonomy" id="1936"/>
    <lineage>
        <taxon>Bacteria</taxon>
        <taxon>Bacillati</taxon>
        <taxon>Actinomycetota</taxon>
        <taxon>Actinomycetes</taxon>
        <taxon>Kitasatosporales</taxon>
        <taxon>Streptomycetaceae</taxon>
        <taxon>Streptomyces</taxon>
    </lineage>
</organism>
<gene>
    <name evidence="2" type="ORF">RI060_41585</name>
</gene>
<name>A0ABY9UM77_STRVL</name>
<evidence type="ECO:0000313" key="2">
    <source>
        <dbReference type="EMBL" id="WND23434.1"/>
    </source>
</evidence>
<dbReference type="Proteomes" id="UP001249394">
    <property type="component" value="Chromosome"/>
</dbReference>
<evidence type="ECO:0000313" key="3">
    <source>
        <dbReference type="Proteomes" id="UP001249394"/>
    </source>
</evidence>
<feature type="signal peptide" evidence="1">
    <location>
        <begin position="1"/>
        <end position="22"/>
    </location>
</feature>
<dbReference type="EMBL" id="CP134213">
    <property type="protein sequence ID" value="WND23434.1"/>
    <property type="molecule type" value="Genomic_DNA"/>
</dbReference>
<evidence type="ECO:0000256" key="1">
    <source>
        <dbReference type="SAM" id="SignalP"/>
    </source>
</evidence>
<accession>A0ABY9UM77</accession>
<keyword evidence="1" id="KW-0732">Signal</keyword>
<reference evidence="2 3" key="1">
    <citation type="submission" date="2023-09" db="EMBL/GenBank/DDBJ databases">
        <title>The genome sequence of Streptomyces anthocyanicus.</title>
        <authorList>
            <person name="Mo P."/>
        </authorList>
    </citation>
    <scope>NUCLEOTIDE SEQUENCE [LARGE SCALE GENOMIC DNA]</scope>
    <source>
        <strain evidence="2 3">JCM 4387</strain>
    </source>
</reference>
<proteinExistence type="predicted"/>
<feature type="chain" id="PRO_5045308518" evidence="1">
    <location>
        <begin position="23"/>
        <end position="128"/>
    </location>
</feature>
<keyword evidence="3" id="KW-1185">Reference proteome</keyword>